<evidence type="ECO:0000259" key="10">
    <source>
        <dbReference type="Pfam" id="PF00662"/>
    </source>
</evidence>
<comment type="subunit">
    <text evidence="7">Forms a complex with DabA.</text>
</comment>
<reference evidence="12" key="1">
    <citation type="submission" date="2018-04" db="EMBL/GenBank/DDBJ databases">
        <authorList>
            <person name="Lucker S."/>
            <person name="Sakoula D."/>
        </authorList>
    </citation>
    <scope>NUCLEOTIDE SEQUENCE [LARGE SCALE GENOMIC DNA]</scope>
</reference>
<dbReference type="PRINTS" id="PR01434">
    <property type="entry name" value="NADHDHGNASE5"/>
</dbReference>
<comment type="similarity">
    <text evidence="7">Belongs to the inorganic carbon transporter (TC 9.A.2) DabB family.</text>
</comment>
<gene>
    <name evidence="7" type="primary">dabB</name>
    <name evidence="11" type="ORF">NITLEN_130003</name>
</gene>
<dbReference type="GO" id="GO:0005886">
    <property type="term" value="C:plasma membrane"/>
    <property type="evidence" value="ECO:0007669"/>
    <property type="project" value="UniProtKB-SubCell"/>
</dbReference>
<dbReference type="HAMAP" id="MF_00862">
    <property type="entry name" value="DabB"/>
    <property type="match status" value="1"/>
</dbReference>
<dbReference type="EMBL" id="OUNR01000005">
    <property type="protein sequence ID" value="SPP64330.1"/>
    <property type="molecule type" value="Genomic_DNA"/>
</dbReference>
<dbReference type="PANTHER" id="PTHR42829">
    <property type="entry name" value="NADH-UBIQUINONE OXIDOREDUCTASE CHAIN 5"/>
    <property type="match status" value="1"/>
</dbReference>
<proteinExistence type="inferred from homology"/>
<dbReference type="InterPro" id="IPR003945">
    <property type="entry name" value="NU5C-like"/>
</dbReference>
<dbReference type="GO" id="GO:0012505">
    <property type="term" value="C:endomembrane system"/>
    <property type="evidence" value="ECO:0007669"/>
    <property type="project" value="UniProtKB-SubCell"/>
</dbReference>
<sequence>MDFILPIVAAGAPLLASGLIVLLGATLGEKSSALGVSALALSTFAALASLYHVVQSGPLLLTFSVSRAEPLSYTVLVDRLAAVMMVLITGVSLVIHLYSQRYMHGDQGYIRFFSLLSLLTFVLLTLVMSGHLVWLFLAWHTMTWLLASFISFHHANAAARQAGRTTLLIQGFGDVALLLAIAVLYAAFGTLDLTTLFHAIEAMPSRPTIWTGTRFELDAITSSTLLMVIAIMTKSAQFPFHSWLPGTIEAPTPVSAMLHAGIVNAGGFLVNRLAPLFGQAPTTLYVLFVVGALTALIGASTMLTQSSIKRTLAYSTMGQMGYMVMECGLGAFALAIFHLCAHGLFKATLFLNSGDHIHKARTEYRLPESRGAGDTPAFSFVPWGTGLAITLILPLLILLMAHGLVHISLFESQSSMIFLFFAWVTSAQAIFSLYRLNIVASWKISLTMLATLTFIGLTYLWAGEAFTHFLYPAPEHVAAYFQAAAWHQGLFDSIVILSALIIIGVWILLYGHAHGYRPMWPAWLGTLHTRLYVAFLGGLYIEDLLRALRPKLTPIRPASRRIPR</sequence>
<dbReference type="GO" id="GO:0042773">
    <property type="term" value="P:ATP synthesis coupled electron transport"/>
    <property type="evidence" value="ECO:0007669"/>
    <property type="project" value="InterPro"/>
</dbReference>
<dbReference type="InParanoid" id="A0A330L3I0"/>
<evidence type="ECO:0000256" key="6">
    <source>
        <dbReference type="ARBA" id="ARBA00023136"/>
    </source>
</evidence>
<evidence type="ECO:0000313" key="12">
    <source>
        <dbReference type="Proteomes" id="UP000248168"/>
    </source>
</evidence>
<evidence type="ECO:0000256" key="5">
    <source>
        <dbReference type="ARBA" id="ARBA00022989"/>
    </source>
</evidence>
<evidence type="ECO:0000256" key="7">
    <source>
        <dbReference type="HAMAP-Rule" id="MF_00862"/>
    </source>
</evidence>
<dbReference type="PRINTS" id="PR01435">
    <property type="entry name" value="NPOXDRDTASE5"/>
</dbReference>
<dbReference type="AlphaFoldDB" id="A0A330L3I0"/>
<dbReference type="OrthoDB" id="9811798at2"/>
<dbReference type="Pfam" id="PF00662">
    <property type="entry name" value="Proton_antipo_N"/>
    <property type="match status" value="1"/>
</dbReference>
<dbReference type="Proteomes" id="UP000248168">
    <property type="component" value="Unassembled WGS sequence"/>
</dbReference>
<feature type="domain" description="NADH-Ubiquinone oxidoreductase (complex I) chain 5 N-terminal" evidence="10">
    <location>
        <begin position="71"/>
        <end position="113"/>
    </location>
</feature>
<dbReference type="GO" id="GO:0003954">
    <property type="term" value="F:NADH dehydrogenase activity"/>
    <property type="evidence" value="ECO:0007669"/>
    <property type="project" value="TreeGrafter"/>
</dbReference>
<dbReference type="GO" id="GO:0008137">
    <property type="term" value="F:NADH dehydrogenase (ubiquinone) activity"/>
    <property type="evidence" value="ECO:0007669"/>
    <property type="project" value="InterPro"/>
</dbReference>
<keyword evidence="11" id="KW-0560">Oxidoreductase</keyword>
<feature type="transmembrane region" description="Helical" evidence="7">
    <location>
        <begin position="284"/>
        <end position="303"/>
    </location>
</feature>
<dbReference type="PANTHER" id="PTHR42829:SF1">
    <property type="entry name" value="INORGANIC CARBON TRANSPORTER SUBUNIT DABB-RELATED"/>
    <property type="match status" value="1"/>
</dbReference>
<evidence type="ECO:0000256" key="4">
    <source>
        <dbReference type="ARBA" id="ARBA00022692"/>
    </source>
</evidence>
<feature type="transmembrane region" description="Helical" evidence="7">
    <location>
        <begin position="110"/>
        <end position="128"/>
    </location>
</feature>
<keyword evidence="5 7" id="KW-1133">Transmembrane helix</keyword>
<evidence type="ECO:0000313" key="11">
    <source>
        <dbReference type="EMBL" id="SPP64330.1"/>
    </source>
</evidence>
<dbReference type="InterPro" id="IPR046396">
    <property type="entry name" value="Transporter_DabB"/>
</dbReference>
<evidence type="ECO:0000256" key="2">
    <source>
        <dbReference type="ARBA" id="ARBA00022448"/>
    </source>
</evidence>
<protein>
    <recommendedName>
        <fullName evidence="7">Probable inorganic carbon transporter subunit DabB</fullName>
    </recommendedName>
</protein>
<dbReference type="GO" id="GO:0015990">
    <property type="term" value="P:electron transport coupled proton transport"/>
    <property type="evidence" value="ECO:0007669"/>
    <property type="project" value="TreeGrafter"/>
</dbReference>
<feature type="transmembrane region" description="Helical" evidence="7">
    <location>
        <begin position="380"/>
        <end position="405"/>
    </location>
</feature>
<evidence type="ECO:0000256" key="8">
    <source>
        <dbReference type="RuleBase" id="RU000320"/>
    </source>
</evidence>
<evidence type="ECO:0000256" key="1">
    <source>
        <dbReference type="ARBA" id="ARBA00004127"/>
    </source>
</evidence>
<feature type="transmembrane region" description="Helical" evidence="7">
    <location>
        <begin position="134"/>
        <end position="155"/>
    </location>
</feature>
<keyword evidence="4 7" id="KW-0812">Transmembrane</keyword>
<feature type="transmembrane region" description="Helical" evidence="7">
    <location>
        <begin position="324"/>
        <end position="345"/>
    </location>
</feature>
<comment type="function">
    <text evidence="7">Part of an energy-coupled inorganic carbon pump.</text>
</comment>
<keyword evidence="2 7" id="KW-0813">Transport</keyword>
<name>A0A330L3I0_9BACT</name>
<dbReference type="InterPro" id="IPR001516">
    <property type="entry name" value="Proton_antipo_N"/>
</dbReference>
<feature type="transmembrane region" description="Helical" evidence="7">
    <location>
        <begin position="6"/>
        <end position="27"/>
    </location>
</feature>
<keyword evidence="6 7" id="KW-0472">Membrane</keyword>
<organism evidence="11 12">
    <name type="scientific">Nitrospira lenta</name>
    <dbReference type="NCBI Taxonomy" id="1436998"/>
    <lineage>
        <taxon>Bacteria</taxon>
        <taxon>Pseudomonadati</taxon>
        <taxon>Nitrospirota</taxon>
        <taxon>Nitrospiria</taxon>
        <taxon>Nitrospirales</taxon>
        <taxon>Nitrospiraceae</taxon>
        <taxon>Nitrospira</taxon>
    </lineage>
</organism>
<feature type="transmembrane region" description="Helical" evidence="7">
    <location>
        <begin position="80"/>
        <end position="98"/>
    </location>
</feature>
<feature type="transmembrane region" description="Helical" evidence="7">
    <location>
        <begin position="490"/>
        <end position="510"/>
    </location>
</feature>
<feature type="transmembrane region" description="Helical" evidence="7">
    <location>
        <begin position="442"/>
        <end position="462"/>
    </location>
</feature>
<accession>A0A330L3I0</accession>
<feature type="transmembrane region" description="Helical" evidence="7">
    <location>
        <begin position="417"/>
        <end position="436"/>
    </location>
</feature>
<dbReference type="RefSeq" id="WP_121988741.1">
    <property type="nucleotide sequence ID" value="NZ_OUNR01000005.1"/>
</dbReference>
<keyword evidence="3 7" id="KW-1003">Cell membrane</keyword>
<dbReference type="InterPro" id="IPR001750">
    <property type="entry name" value="ND/Mrp_TM"/>
</dbReference>
<feature type="transmembrane region" description="Helical" evidence="7">
    <location>
        <begin position="167"/>
        <end position="188"/>
    </location>
</feature>
<feature type="domain" description="NADH:quinone oxidoreductase/Mrp antiporter transmembrane" evidence="9">
    <location>
        <begin position="129"/>
        <end position="361"/>
    </location>
</feature>
<evidence type="ECO:0000256" key="3">
    <source>
        <dbReference type="ARBA" id="ARBA00022475"/>
    </source>
</evidence>
<evidence type="ECO:0000259" key="9">
    <source>
        <dbReference type="Pfam" id="PF00361"/>
    </source>
</evidence>
<keyword evidence="12" id="KW-1185">Reference proteome</keyword>
<feature type="transmembrane region" description="Helical" evidence="7">
    <location>
        <begin position="34"/>
        <end position="54"/>
    </location>
</feature>
<dbReference type="Pfam" id="PF00361">
    <property type="entry name" value="Proton_antipo_M"/>
    <property type="match status" value="1"/>
</dbReference>
<comment type="subcellular location">
    <subcellularLocation>
        <location evidence="7">Cell membrane</location>
        <topology evidence="7">Multi-pass membrane protein</topology>
    </subcellularLocation>
    <subcellularLocation>
        <location evidence="1">Endomembrane system</location>
        <topology evidence="1">Multi-pass membrane protein</topology>
    </subcellularLocation>
    <subcellularLocation>
        <location evidence="8">Membrane</location>
        <topology evidence="8">Multi-pass membrane protein</topology>
    </subcellularLocation>
</comment>